<evidence type="ECO:0000313" key="3">
    <source>
        <dbReference type="EMBL" id="UWP86459.1"/>
    </source>
</evidence>
<dbReference type="GO" id="GO:0016787">
    <property type="term" value="F:hydrolase activity"/>
    <property type="evidence" value="ECO:0007669"/>
    <property type="project" value="UniProtKB-KW"/>
</dbReference>
<accession>A0ABY5WBQ2</accession>
<dbReference type="InterPro" id="IPR000073">
    <property type="entry name" value="AB_hydrolase_1"/>
</dbReference>
<evidence type="ECO:0000259" key="2">
    <source>
        <dbReference type="Pfam" id="PF12697"/>
    </source>
</evidence>
<name>A0ABY5WBQ2_9ACTN</name>
<feature type="domain" description="AB hydrolase-1" evidence="2">
    <location>
        <begin position="30"/>
        <end position="268"/>
    </location>
</feature>
<dbReference type="InterPro" id="IPR050266">
    <property type="entry name" value="AB_hydrolase_sf"/>
</dbReference>
<keyword evidence="4" id="KW-1185">Reference proteome</keyword>
<protein>
    <submittedName>
        <fullName evidence="3">Alpha/beta hydrolase</fullName>
    </submittedName>
</protein>
<sequence>MNSPEGHDRYVRSADGTRLVVRQVGSGDPVVLVHGSGGGLHSWVTVADRLAPDHEAWMPARRGYGPSDVPPGVKSFKDEVADVVAVVEAAREATGRPVHLVGVSYGATLALHTASTDPGGLRSLAVFEPPLFAAGAEIVPLLDRYRAAFERDDAPAMAAALNEVTRVPAAVVAAFAASAGDRAPDPVEARRSAIGWLHDLEALAGDGTDLTRWSSITVPTLLMQGADTWEPVPTTMNALAKAMPQARHIIWPGQSHFVTMTAPALVADTLRRFFAEVAAAAPEHRHR</sequence>
<dbReference type="Proteomes" id="UP001059617">
    <property type="component" value="Chromosome"/>
</dbReference>
<dbReference type="Pfam" id="PF12697">
    <property type="entry name" value="Abhydrolase_6"/>
    <property type="match status" value="1"/>
</dbReference>
<dbReference type="RefSeq" id="WP_259865650.1">
    <property type="nucleotide sequence ID" value="NZ_BAAAST010000027.1"/>
</dbReference>
<organism evidence="3 4">
    <name type="scientific">Dactylosporangium fulvum</name>
    <dbReference type="NCBI Taxonomy" id="53359"/>
    <lineage>
        <taxon>Bacteria</taxon>
        <taxon>Bacillati</taxon>
        <taxon>Actinomycetota</taxon>
        <taxon>Actinomycetes</taxon>
        <taxon>Micromonosporales</taxon>
        <taxon>Micromonosporaceae</taxon>
        <taxon>Dactylosporangium</taxon>
    </lineage>
</organism>
<keyword evidence="1 3" id="KW-0378">Hydrolase</keyword>
<evidence type="ECO:0000256" key="1">
    <source>
        <dbReference type="ARBA" id="ARBA00022801"/>
    </source>
</evidence>
<reference evidence="3" key="2">
    <citation type="submission" date="2022-09" db="EMBL/GenBank/DDBJ databases">
        <title>Biosynthetic gene clusters of Dactylosporangioum fulvum.</title>
        <authorList>
            <person name="Caradec T."/>
        </authorList>
    </citation>
    <scope>NUCLEOTIDE SEQUENCE</scope>
    <source>
        <strain evidence="3">NRRL B-16292</strain>
    </source>
</reference>
<dbReference type="InterPro" id="IPR029058">
    <property type="entry name" value="AB_hydrolase_fold"/>
</dbReference>
<dbReference type="Gene3D" id="3.40.50.1820">
    <property type="entry name" value="alpha/beta hydrolase"/>
    <property type="match status" value="1"/>
</dbReference>
<dbReference type="SUPFAM" id="SSF53474">
    <property type="entry name" value="alpha/beta-Hydrolases"/>
    <property type="match status" value="1"/>
</dbReference>
<gene>
    <name evidence="3" type="ORF">Dfulv_20340</name>
</gene>
<reference evidence="3" key="1">
    <citation type="submission" date="2021-04" db="EMBL/GenBank/DDBJ databases">
        <authorList>
            <person name="Hartkoorn R.C."/>
            <person name="Beaudoing E."/>
            <person name="Hot D."/>
        </authorList>
    </citation>
    <scope>NUCLEOTIDE SEQUENCE</scope>
    <source>
        <strain evidence="3">NRRL B-16292</strain>
    </source>
</reference>
<dbReference type="EMBL" id="CP073720">
    <property type="protein sequence ID" value="UWP86459.1"/>
    <property type="molecule type" value="Genomic_DNA"/>
</dbReference>
<dbReference type="PANTHER" id="PTHR43798">
    <property type="entry name" value="MONOACYLGLYCEROL LIPASE"/>
    <property type="match status" value="1"/>
</dbReference>
<evidence type="ECO:0000313" key="4">
    <source>
        <dbReference type="Proteomes" id="UP001059617"/>
    </source>
</evidence>
<dbReference type="PANTHER" id="PTHR43798:SF31">
    <property type="entry name" value="AB HYDROLASE SUPERFAMILY PROTEIN YCLE"/>
    <property type="match status" value="1"/>
</dbReference>
<proteinExistence type="predicted"/>